<gene>
    <name evidence="2" type="ORF">R3P38DRAFT_2801788</name>
</gene>
<proteinExistence type="predicted"/>
<keyword evidence="3" id="KW-1185">Reference proteome</keyword>
<accession>A0AAV9ZUP0</accession>
<feature type="region of interest" description="Disordered" evidence="1">
    <location>
        <begin position="127"/>
        <end position="147"/>
    </location>
</feature>
<name>A0AAV9ZUP0_9AGAR</name>
<organism evidence="2 3">
    <name type="scientific">Favolaschia claudopus</name>
    <dbReference type="NCBI Taxonomy" id="2862362"/>
    <lineage>
        <taxon>Eukaryota</taxon>
        <taxon>Fungi</taxon>
        <taxon>Dikarya</taxon>
        <taxon>Basidiomycota</taxon>
        <taxon>Agaricomycotina</taxon>
        <taxon>Agaricomycetes</taxon>
        <taxon>Agaricomycetidae</taxon>
        <taxon>Agaricales</taxon>
        <taxon>Marasmiineae</taxon>
        <taxon>Mycenaceae</taxon>
        <taxon>Favolaschia</taxon>
    </lineage>
</organism>
<evidence type="ECO:0000313" key="2">
    <source>
        <dbReference type="EMBL" id="KAK6992704.1"/>
    </source>
</evidence>
<comment type="caution">
    <text evidence="2">The sequence shown here is derived from an EMBL/GenBank/DDBJ whole genome shotgun (WGS) entry which is preliminary data.</text>
</comment>
<protein>
    <submittedName>
        <fullName evidence="2">Uncharacterized protein</fullName>
    </submittedName>
</protein>
<dbReference type="Proteomes" id="UP001362999">
    <property type="component" value="Unassembled WGS sequence"/>
</dbReference>
<dbReference type="EMBL" id="JAWWNJ010000107">
    <property type="protein sequence ID" value="KAK6992704.1"/>
    <property type="molecule type" value="Genomic_DNA"/>
</dbReference>
<dbReference type="AlphaFoldDB" id="A0AAV9ZUP0"/>
<sequence>MRPTGRPAGCVDVVKALEQRFSWIIRSLEGRIENKNPWLWLYFSGLAGLTQPNFLLLWTSNTRRQFDSDALPLHIWLWSYRIIRGLLAGSPMTLTQASVNPGLEFELTLEVLCYTYLWQLDSPNSGNKFRKSRTRPHQSVEIPFTGS</sequence>
<reference evidence="2 3" key="1">
    <citation type="journal article" date="2024" name="J Genomics">
        <title>Draft genome sequencing and assembly of Favolaschia claudopus CIRM-BRFM 2984 isolated from oak limbs.</title>
        <authorList>
            <person name="Navarro D."/>
            <person name="Drula E."/>
            <person name="Chaduli D."/>
            <person name="Cazenave R."/>
            <person name="Ahrendt S."/>
            <person name="Wang J."/>
            <person name="Lipzen A."/>
            <person name="Daum C."/>
            <person name="Barry K."/>
            <person name="Grigoriev I.V."/>
            <person name="Favel A."/>
            <person name="Rosso M.N."/>
            <person name="Martin F."/>
        </authorList>
    </citation>
    <scope>NUCLEOTIDE SEQUENCE [LARGE SCALE GENOMIC DNA]</scope>
    <source>
        <strain evidence="2 3">CIRM-BRFM 2984</strain>
    </source>
</reference>
<evidence type="ECO:0000313" key="3">
    <source>
        <dbReference type="Proteomes" id="UP001362999"/>
    </source>
</evidence>
<evidence type="ECO:0000256" key="1">
    <source>
        <dbReference type="SAM" id="MobiDB-lite"/>
    </source>
</evidence>